<reference evidence="3" key="1">
    <citation type="submission" date="2013-05" db="EMBL/GenBank/DDBJ databases">
        <title>Genome assembly of Cystobacter fuscus DSM 2262.</title>
        <authorList>
            <person name="Sharma G."/>
            <person name="Khatri I."/>
            <person name="Kaur C."/>
            <person name="Mayilraj S."/>
            <person name="Subramanian S."/>
        </authorList>
    </citation>
    <scope>NUCLEOTIDE SEQUENCE [LARGE SCALE GENOMIC DNA]</scope>
    <source>
        <strain evidence="3">DSM 2262</strain>
    </source>
</reference>
<dbReference type="Pfam" id="PF13084">
    <property type="entry name" value="DUF3943"/>
    <property type="match status" value="1"/>
</dbReference>
<proteinExistence type="predicted"/>
<keyword evidence="4" id="KW-1185">Reference proteome</keyword>
<accession>S9QPY1</accession>
<keyword evidence="1" id="KW-0732">Signal</keyword>
<organism evidence="3 4">
    <name type="scientific">Cystobacter fuscus (strain ATCC 25194 / DSM 2262 / NBRC 100088 / M29)</name>
    <dbReference type="NCBI Taxonomy" id="1242864"/>
    <lineage>
        <taxon>Bacteria</taxon>
        <taxon>Pseudomonadati</taxon>
        <taxon>Myxococcota</taxon>
        <taxon>Myxococcia</taxon>
        <taxon>Myxococcales</taxon>
        <taxon>Cystobacterineae</taxon>
        <taxon>Archangiaceae</taxon>
        <taxon>Cystobacter</taxon>
    </lineage>
</organism>
<evidence type="ECO:0000259" key="2">
    <source>
        <dbReference type="Pfam" id="PF13084"/>
    </source>
</evidence>
<evidence type="ECO:0000256" key="1">
    <source>
        <dbReference type="SAM" id="SignalP"/>
    </source>
</evidence>
<dbReference type="EMBL" id="ANAH02000023">
    <property type="protein sequence ID" value="EPX58633.1"/>
    <property type="molecule type" value="Genomic_DNA"/>
</dbReference>
<feature type="chain" id="PRO_5004555281" description="DUF3943 domain-containing protein" evidence="1">
    <location>
        <begin position="21"/>
        <end position="485"/>
    </location>
</feature>
<dbReference type="AlphaFoldDB" id="S9QPY1"/>
<dbReference type="InterPro" id="IPR025079">
    <property type="entry name" value="DUF3943"/>
</dbReference>
<feature type="signal peptide" evidence="1">
    <location>
        <begin position="1"/>
        <end position="20"/>
    </location>
</feature>
<gene>
    <name evidence="3" type="ORF">D187_003831</name>
</gene>
<dbReference type="Proteomes" id="UP000011682">
    <property type="component" value="Unassembled WGS sequence"/>
</dbReference>
<evidence type="ECO:0000313" key="4">
    <source>
        <dbReference type="Proteomes" id="UP000011682"/>
    </source>
</evidence>
<feature type="domain" description="DUF3943" evidence="2">
    <location>
        <begin position="94"/>
        <end position="197"/>
    </location>
</feature>
<comment type="caution">
    <text evidence="3">The sequence shown here is derived from an EMBL/GenBank/DDBJ whole genome shotgun (WGS) entry which is preliminary data.</text>
</comment>
<dbReference type="eggNOG" id="COG3047">
    <property type="taxonomic scope" value="Bacteria"/>
</dbReference>
<evidence type="ECO:0000313" key="3">
    <source>
        <dbReference type="EMBL" id="EPX58633.1"/>
    </source>
</evidence>
<protein>
    <recommendedName>
        <fullName evidence="2">DUF3943 domain-containing protein</fullName>
    </recommendedName>
</protein>
<name>S9QPY1_CYSF2</name>
<sequence length="485" mass="52060">MRGGALMAALLLTWGSLGHAAEVPPAALPETEKAQAPREQPPADAPLRRSYLVPAFEAAAFNIGLFSFHNLITREPFAFISWETTRGHFDGSHGWTFDVDQFITNQFGHPYHGSLIYNFARSSGMPFWRAGLYNFAASLGWEYFAENEAPAINDQITTTLGGMFLGEVLYRTYRAVIPEGGGRVSPLRRLTGLLLSPGATLNDWLLGGESSSGDIDSAPPLSFVLTPGVSLMTRLEDRTATTPRLLLEAGPQVSLAAELTYGALGDPTWRYRHPFSYFDASAGLTFPGVIMGNLYIRGLLLGGQYGGLTSPVKGLWGLFGLYDFGANNIVRVSSVGLGLGTTVQARLGQEVFLQGSAILGGLGFAAAGSLGLESLLVRDYHVGPGAEGILEAKLVRRGLGMLRMRARHWWVTGVYAEPRDGFESITYVTLDGRVRLSQHLALGLELPLSLRAYDFGPDATQAIGGGGARITLSFMPDDAFGVAGP</sequence>